<dbReference type="InterPro" id="IPR016135">
    <property type="entry name" value="UBQ-conjugating_enzyme/RWD"/>
</dbReference>
<name>A0A5M3Z3U4_ASPTE</name>
<evidence type="ECO:0000256" key="3">
    <source>
        <dbReference type="SAM" id="MobiDB-lite"/>
    </source>
</evidence>
<dbReference type="VEuPathDB" id="FungiDB:ATEG_04098"/>
<feature type="region of interest" description="Disordered" evidence="3">
    <location>
        <begin position="163"/>
        <end position="190"/>
    </location>
</feature>
<organism evidence="4 5">
    <name type="scientific">Aspergillus terreus</name>
    <dbReference type="NCBI Taxonomy" id="33178"/>
    <lineage>
        <taxon>Eukaryota</taxon>
        <taxon>Fungi</taxon>
        <taxon>Dikarya</taxon>
        <taxon>Ascomycota</taxon>
        <taxon>Pezizomycotina</taxon>
        <taxon>Eurotiomycetes</taxon>
        <taxon>Eurotiomycetidae</taxon>
        <taxon>Eurotiales</taxon>
        <taxon>Aspergillaceae</taxon>
        <taxon>Aspergillus</taxon>
        <taxon>Aspergillus subgen. Circumdati</taxon>
    </lineage>
</organism>
<evidence type="ECO:0000256" key="1">
    <source>
        <dbReference type="ARBA" id="ARBA00022679"/>
    </source>
</evidence>
<evidence type="ECO:0000256" key="2">
    <source>
        <dbReference type="ARBA" id="ARBA00022786"/>
    </source>
</evidence>
<dbReference type="Pfam" id="PF00179">
    <property type="entry name" value="UQ_con"/>
    <property type="match status" value="1"/>
</dbReference>
<evidence type="ECO:0000313" key="4">
    <source>
        <dbReference type="EMBL" id="GFF20136.1"/>
    </source>
</evidence>
<dbReference type="PANTHER" id="PTHR46116">
    <property type="entry name" value="(E3-INDEPENDENT) E2 UBIQUITIN-CONJUGATING ENZYME"/>
    <property type="match status" value="1"/>
</dbReference>
<dbReference type="CDD" id="cd23837">
    <property type="entry name" value="UBCc_UBE2O"/>
    <property type="match status" value="1"/>
</dbReference>
<dbReference type="Proteomes" id="UP000452235">
    <property type="component" value="Unassembled WGS sequence"/>
</dbReference>
<gene>
    <name evidence="4" type="ORF">ATEIFO6365_0011039800</name>
</gene>
<dbReference type="EMBL" id="BLJY01000011">
    <property type="protein sequence ID" value="GFF20136.1"/>
    <property type="molecule type" value="Genomic_DNA"/>
</dbReference>
<accession>A0A5M3Z3U4</accession>
<feature type="region of interest" description="Disordered" evidence="3">
    <location>
        <begin position="758"/>
        <end position="800"/>
    </location>
</feature>
<protein>
    <submittedName>
        <fullName evidence="4">Ubiquitin conjugating enzyme</fullName>
    </submittedName>
</protein>
<keyword evidence="1" id="KW-0808">Transferase</keyword>
<sequence length="1106" mass="122618">MDAANVTRVSVHDNRKVGHILIRIGPVQLTRDFQFDIHDVCSLKSNPALVGHVVRTHCELHDRQPLAGLLILSYTSVPKADEMEFLQSGVPPKGYVLVGFPEPSQGLGLIHEDDLILVDRALALGQTVKRHANDTESGTVISASVSCSLEPVAWRPLDPATGEYGPLRFTDEPVPRDGPKPDGSKPPQVLDVPQSELVNYEEFSEGDYIIYRQKVGVIHAVERDAVILLDDKKPVSLSDPTSLYVPVYNDPAKLVALHTNPSATPIRPLTNGGFIWTSRSSMTFPGQYAFTTTNDMTRAERTSLGYGPGSTPQGHVLATPPMDVHVDWLCPNVFAVGLPYTGANTEILRASALQGNAIKCDFGLLPDDNPNQTLVKPDSGLRIGDRVRFRDPKAAAAKYPSYQQIPTDESYGHDINILRIASTRTEATVQWQNGSVTIENTTSLHRSSGTDDEYWPGNIVLLKDGLETSHPSASVPHSHEICETLRARKVGVIQTVNSRERVASVRWYKHPDIQLPHRGSMLQTGSRVGDLDDVVTDISFYELTTYSCMKRKLDDLVILAPETIHQSVMAPSSPAPPFSTGPCHMSMLSPISFFEVFLYLEAMKISLLSLDWFRESTKLDTTPLPSRYSVHHDGLNAKGPIDFIGKIVSIGSNGMVTVRLLDARNCRDIIVPFERIMMVLDDDYMSPWPFPPLDMLSPDGPTPPGFDIFGLGIGSTPFSDIDDELSAVLEDDEWVTEDDEDYEDYDELDDEFDEEELPGLMDTDEDQPPPEVSEIAPPDETDPEQVQEKEFPECKECDSKGDDAGSIFASHLPTSPPPGFAMLDTLPPPDHHFLSTSSPGTTGPWFKRLQKEFGILQSSLPPGIFVRAWESRVDLARVLIFGPQGTPYEHAPFIFDLHFQASFPSAPPTVYFHSWTNRQGQINPNLYEDGKICLSILGTWPTTNPEESWSPTRSTILQILVSIMGLVLVKAPFYNEAGYEALAAEDKKRIESHQYTEKTFLVTRRFIQHALEHPVKGMEDVLAWHYLPVGAPDDDQRSPRLLRRAIEDALSMIEHHNRTSAGEEEDEDDVASGFVSRLSLGAVVMLRKHVRALEDIESSFVGRGSS</sequence>
<dbReference type="PANTHER" id="PTHR46116:SF15">
    <property type="entry name" value="(E3-INDEPENDENT) E2 UBIQUITIN-CONJUGATING ENZYME"/>
    <property type="match status" value="1"/>
</dbReference>
<feature type="compositionally biased region" description="Basic and acidic residues" evidence="3">
    <location>
        <begin position="786"/>
        <end position="800"/>
    </location>
</feature>
<feature type="compositionally biased region" description="Basic and acidic residues" evidence="3">
    <location>
        <begin position="169"/>
        <end position="183"/>
    </location>
</feature>
<dbReference type="Gene3D" id="3.10.110.10">
    <property type="entry name" value="Ubiquitin Conjugating Enzyme"/>
    <property type="match status" value="1"/>
</dbReference>
<dbReference type="AlphaFoldDB" id="A0A5M3Z3U4"/>
<dbReference type="SUPFAM" id="SSF54495">
    <property type="entry name" value="UBC-like"/>
    <property type="match status" value="1"/>
</dbReference>
<feature type="compositionally biased region" description="Acidic residues" evidence="3">
    <location>
        <begin position="758"/>
        <end position="768"/>
    </location>
</feature>
<dbReference type="GO" id="GO:0061631">
    <property type="term" value="F:ubiquitin conjugating enzyme activity"/>
    <property type="evidence" value="ECO:0007669"/>
    <property type="project" value="TreeGrafter"/>
</dbReference>
<dbReference type="OrthoDB" id="47801at2759"/>
<comment type="caution">
    <text evidence="4">The sequence shown here is derived from an EMBL/GenBank/DDBJ whole genome shotgun (WGS) entry which is preliminary data.</text>
</comment>
<reference evidence="4 5" key="1">
    <citation type="submission" date="2020-01" db="EMBL/GenBank/DDBJ databases">
        <title>Aspergillus terreus IFO 6365 whole genome shotgun sequence.</title>
        <authorList>
            <person name="Kanamasa S."/>
            <person name="Takahashi H."/>
        </authorList>
    </citation>
    <scope>NUCLEOTIDE SEQUENCE [LARGE SCALE GENOMIC DNA]</scope>
    <source>
        <strain evidence="4 5">IFO 6365</strain>
    </source>
</reference>
<dbReference type="SMART" id="SM00212">
    <property type="entry name" value="UBCc"/>
    <property type="match status" value="1"/>
</dbReference>
<dbReference type="PROSITE" id="PS50127">
    <property type="entry name" value="UBC_2"/>
    <property type="match status" value="1"/>
</dbReference>
<dbReference type="InterPro" id="IPR000608">
    <property type="entry name" value="UBC"/>
</dbReference>
<proteinExistence type="predicted"/>
<keyword evidence="2" id="KW-0833">Ubl conjugation pathway</keyword>
<evidence type="ECO:0000313" key="5">
    <source>
        <dbReference type="Proteomes" id="UP000452235"/>
    </source>
</evidence>
<keyword evidence="5" id="KW-1185">Reference proteome</keyword>
<dbReference type="FunFam" id="3.10.110.10:FF:000094">
    <property type="entry name" value="Probable ubiquitin-conjugating enzyme E2 23"/>
    <property type="match status" value="1"/>
</dbReference>